<dbReference type="AlphaFoldDB" id="A0A919UHI1"/>
<evidence type="ECO:0000256" key="1">
    <source>
        <dbReference type="SAM" id="Phobius"/>
    </source>
</evidence>
<proteinExistence type="predicted"/>
<organism evidence="3 4">
    <name type="scientific">Acrocarpospora phusangensis</name>
    <dbReference type="NCBI Taxonomy" id="1070424"/>
    <lineage>
        <taxon>Bacteria</taxon>
        <taxon>Bacillati</taxon>
        <taxon>Actinomycetota</taxon>
        <taxon>Actinomycetes</taxon>
        <taxon>Streptosporangiales</taxon>
        <taxon>Streptosporangiaceae</taxon>
        <taxon>Acrocarpospora</taxon>
    </lineage>
</organism>
<keyword evidence="4" id="KW-1185">Reference proteome</keyword>
<keyword evidence="1" id="KW-0472">Membrane</keyword>
<feature type="transmembrane region" description="Helical" evidence="1">
    <location>
        <begin position="20"/>
        <end position="38"/>
    </location>
</feature>
<dbReference type="Pfam" id="PF14258">
    <property type="entry name" value="DUF4350"/>
    <property type="match status" value="1"/>
</dbReference>
<evidence type="ECO:0000313" key="4">
    <source>
        <dbReference type="Proteomes" id="UP000640052"/>
    </source>
</evidence>
<comment type="caution">
    <text evidence="3">The sequence shown here is derived from an EMBL/GenBank/DDBJ whole genome shotgun (WGS) entry which is preliminary data.</text>
</comment>
<evidence type="ECO:0000313" key="3">
    <source>
        <dbReference type="EMBL" id="GIH22084.1"/>
    </source>
</evidence>
<protein>
    <submittedName>
        <fullName evidence="3">Membrane protein</fullName>
    </submittedName>
</protein>
<sequence>MSVPTTPRIRDRWRTWRGTVGALLLITLAAVLMVGLTAPRPGGYLDAEGTGLGGTHALVELLADQGVRVEQVRTLEEAREIATPDSLVVLARPEYLIDGDVLDRIDDLPGDLLLIEPLDAMLPELAPGASMGSYEPVRSRAPECGLREAVQAGTARMGGSFYQLTGPDARCYGGALIRYRPGGRTTTIVGSGDFMTNGKLAEDGNAALAMNLVGAKPRVTWFAPRIPLGDEPPSTLEELLPEQVDWLIWSLIVAVGLLAVAQGRRLGPVVAEKLPVVVRAAETAEGRGRLYRARRARDRAAHALRAACLDRVVPRLGLSPAAEPDAIVAAIAVRVGQDAGQIRSTLYGPAPEDDARLVALARRLDLIERQVRDS</sequence>
<dbReference type="RefSeq" id="WP_204038936.1">
    <property type="nucleotide sequence ID" value="NZ_BOOA01000002.1"/>
</dbReference>
<keyword evidence="1" id="KW-1133">Transmembrane helix</keyword>
<dbReference type="InterPro" id="IPR025646">
    <property type="entry name" value="DUF4350"/>
</dbReference>
<reference evidence="3" key="1">
    <citation type="submission" date="2021-01" db="EMBL/GenBank/DDBJ databases">
        <title>Whole genome shotgun sequence of Acrocarpospora phusangensis NBRC 108782.</title>
        <authorList>
            <person name="Komaki H."/>
            <person name="Tamura T."/>
        </authorList>
    </citation>
    <scope>NUCLEOTIDE SEQUENCE</scope>
    <source>
        <strain evidence="3">NBRC 108782</strain>
    </source>
</reference>
<dbReference type="EMBL" id="BOOA01000002">
    <property type="protein sequence ID" value="GIH22084.1"/>
    <property type="molecule type" value="Genomic_DNA"/>
</dbReference>
<dbReference type="Proteomes" id="UP000640052">
    <property type="component" value="Unassembled WGS sequence"/>
</dbReference>
<keyword evidence="1" id="KW-0812">Transmembrane</keyword>
<feature type="domain" description="DUF4350" evidence="2">
    <location>
        <begin position="54"/>
        <end position="213"/>
    </location>
</feature>
<accession>A0A919UHI1</accession>
<evidence type="ECO:0000259" key="2">
    <source>
        <dbReference type="Pfam" id="PF14258"/>
    </source>
</evidence>
<gene>
    <name evidence="3" type="ORF">Aph01nite_03940</name>
</gene>
<name>A0A919UHI1_9ACTN</name>